<gene>
    <name evidence="3" type="primary">Dvir\GJ15585</name>
    <name evidence="3" type="ORF">Dvir_GJ15585</name>
</gene>
<feature type="compositionally biased region" description="Basic and acidic residues" evidence="1">
    <location>
        <begin position="139"/>
        <end position="156"/>
    </location>
</feature>
<dbReference type="AlphaFoldDB" id="B4MAW5"/>
<sequence>MPKQSSSVKRTSLSAVEQYELNQWLEENRINSSNLRRSFTDVLPLARLMSRYYPEMIDLNYYPPRNSVQNKLCNWESFNKRVLARLGLQLTRDQMVRVARSVPGSVDLLLYSVMRVQMAAERKAREERPSSEDEDIDADEKQSAGEPDDKKADKARVKPMGVGMDTVNRNLKQTPASPLKRAAAAAVSVKAAAVAGAARGGGGGGASTGRNKRQQLTMSGASSRELSHPQRQRGRQSAAAKKR</sequence>
<organism evidence="3 4">
    <name type="scientific">Drosophila virilis</name>
    <name type="common">Fruit fly</name>
    <dbReference type="NCBI Taxonomy" id="7244"/>
    <lineage>
        <taxon>Eukaryota</taxon>
        <taxon>Metazoa</taxon>
        <taxon>Ecdysozoa</taxon>
        <taxon>Arthropoda</taxon>
        <taxon>Hexapoda</taxon>
        <taxon>Insecta</taxon>
        <taxon>Pterygota</taxon>
        <taxon>Neoptera</taxon>
        <taxon>Endopterygota</taxon>
        <taxon>Diptera</taxon>
        <taxon>Brachycera</taxon>
        <taxon>Muscomorpha</taxon>
        <taxon>Ephydroidea</taxon>
        <taxon>Drosophilidae</taxon>
        <taxon>Drosophila</taxon>
    </lineage>
</organism>
<evidence type="ECO:0000256" key="1">
    <source>
        <dbReference type="SAM" id="MobiDB-lite"/>
    </source>
</evidence>
<dbReference type="InterPro" id="IPR010441">
    <property type="entry name" value="CH_2"/>
</dbReference>
<dbReference type="eggNOG" id="ENOG502TCKJ">
    <property type="taxonomic scope" value="Eukaryota"/>
</dbReference>
<feature type="domain" description="CH-like" evidence="2">
    <location>
        <begin position="21"/>
        <end position="114"/>
    </location>
</feature>
<dbReference type="KEGG" id="dvi:6634709"/>
<dbReference type="GO" id="GO:0008017">
    <property type="term" value="F:microtubule binding"/>
    <property type="evidence" value="ECO:0007669"/>
    <property type="project" value="TreeGrafter"/>
</dbReference>
<dbReference type="PANTHER" id="PTHR12509">
    <property type="entry name" value="SPERMATOGENESIS-ASSOCIATED 4-RELATED"/>
    <property type="match status" value="1"/>
</dbReference>
<protein>
    <recommendedName>
        <fullName evidence="2">CH-like domain-containing protein</fullName>
    </recommendedName>
</protein>
<dbReference type="HOGENOM" id="CLU_720164_0_0_1"/>
<dbReference type="Proteomes" id="UP000008792">
    <property type="component" value="Unassembled WGS sequence"/>
</dbReference>
<dbReference type="SMR" id="B4MAW5"/>
<evidence type="ECO:0000259" key="2">
    <source>
        <dbReference type="Pfam" id="PF06294"/>
    </source>
</evidence>
<feature type="compositionally biased region" description="Polar residues" evidence="1">
    <location>
        <begin position="214"/>
        <end position="224"/>
    </location>
</feature>
<dbReference type="GO" id="GO:0005930">
    <property type="term" value="C:axoneme"/>
    <property type="evidence" value="ECO:0007669"/>
    <property type="project" value="TreeGrafter"/>
</dbReference>
<feature type="compositionally biased region" description="Basic residues" evidence="1">
    <location>
        <begin position="230"/>
        <end position="243"/>
    </location>
</feature>
<feature type="region of interest" description="Disordered" evidence="1">
    <location>
        <begin position="122"/>
        <end position="243"/>
    </location>
</feature>
<dbReference type="STRING" id="7244.B4MAW5"/>
<dbReference type="InParanoid" id="B4MAW5"/>
<feature type="compositionally biased region" description="Gly residues" evidence="1">
    <location>
        <begin position="198"/>
        <end position="207"/>
    </location>
</feature>
<feature type="compositionally biased region" description="Low complexity" evidence="1">
    <location>
        <begin position="180"/>
        <end position="197"/>
    </location>
</feature>
<name>B4MAW5_DROVI</name>
<dbReference type="PANTHER" id="PTHR12509:SF9">
    <property type="entry name" value="SPERM FLAGELLAR PROTEIN 1 ISOFORM X1"/>
    <property type="match status" value="1"/>
</dbReference>
<dbReference type="Gene3D" id="1.10.418.10">
    <property type="entry name" value="Calponin-like domain"/>
    <property type="match status" value="1"/>
</dbReference>
<accession>B4MAW5</accession>
<dbReference type="Pfam" id="PF06294">
    <property type="entry name" value="CH_2"/>
    <property type="match status" value="1"/>
</dbReference>
<proteinExistence type="predicted"/>
<feature type="compositionally biased region" description="Polar residues" evidence="1">
    <location>
        <begin position="167"/>
        <end position="176"/>
    </location>
</feature>
<keyword evidence="4" id="KW-1185">Reference proteome</keyword>
<evidence type="ECO:0000313" key="4">
    <source>
        <dbReference type="Proteomes" id="UP000008792"/>
    </source>
</evidence>
<dbReference type="EMBL" id="CH940655">
    <property type="protein sequence ID" value="EDW66374.2"/>
    <property type="molecule type" value="Genomic_DNA"/>
</dbReference>
<reference evidence="3 4" key="1">
    <citation type="journal article" date="2007" name="Nature">
        <title>Evolution of genes and genomes on the Drosophila phylogeny.</title>
        <authorList>
            <consortium name="Drosophila 12 Genomes Consortium"/>
            <person name="Clark A.G."/>
            <person name="Eisen M.B."/>
            <person name="Smith D.R."/>
            <person name="Bergman C.M."/>
            <person name="Oliver B."/>
            <person name="Markow T.A."/>
            <person name="Kaufman T.C."/>
            <person name="Kellis M."/>
            <person name="Gelbart W."/>
            <person name="Iyer V.N."/>
            <person name="Pollard D.A."/>
            <person name="Sackton T.B."/>
            <person name="Larracuente A.M."/>
            <person name="Singh N.D."/>
            <person name="Abad J.P."/>
            <person name="Abt D.N."/>
            <person name="Adryan B."/>
            <person name="Aguade M."/>
            <person name="Akashi H."/>
            <person name="Anderson W.W."/>
            <person name="Aquadro C.F."/>
            <person name="Ardell D.H."/>
            <person name="Arguello R."/>
            <person name="Artieri C.G."/>
            <person name="Barbash D.A."/>
            <person name="Barker D."/>
            <person name="Barsanti P."/>
            <person name="Batterham P."/>
            <person name="Batzoglou S."/>
            <person name="Begun D."/>
            <person name="Bhutkar A."/>
            <person name="Blanco E."/>
            <person name="Bosak S.A."/>
            <person name="Bradley R.K."/>
            <person name="Brand A.D."/>
            <person name="Brent M.R."/>
            <person name="Brooks A.N."/>
            <person name="Brown R.H."/>
            <person name="Butlin R.K."/>
            <person name="Caggese C."/>
            <person name="Calvi B.R."/>
            <person name="Bernardo de Carvalho A."/>
            <person name="Caspi A."/>
            <person name="Castrezana S."/>
            <person name="Celniker S.E."/>
            <person name="Chang J.L."/>
            <person name="Chapple C."/>
            <person name="Chatterji S."/>
            <person name="Chinwalla A."/>
            <person name="Civetta A."/>
            <person name="Clifton S.W."/>
            <person name="Comeron J.M."/>
            <person name="Costello J.C."/>
            <person name="Coyne J.A."/>
            <person name="Daub J."/>
            <person name="David R.G."/>
            <person name="Delcher A.L."/>
            <person name="Delehaunty K."/>
            <person name="Do C.B."/>
            <person name="Ebling H."/>
            <person name="Edwards K."/>
            <person name="Eickbush T."/>
            <person name="Evans J.D."/>
            <person name="Filipski A."/>
            <person name="Findeiss S."/>
            <person name="Freyhult E."/>
            <person name="Fulton L."/>
            <person name="Fulton R."/>
            <person name="Garcia A.C."/>
            <person name="Gardiner A."/>
            <person name="Garfield D.A."/>
            <person name="Garvin B.E."/>
            <person name="Gibson G."/>
            <person name="Gilbert D."/>
            <person name="Gnerre S."/>
            <person name="Godfrey J."/>
            <person name="Good R."/>
            <person name="Gotea V."/>
            <person name="Gravely B."/>
            <person name="Greenberg A.J."/>
            <person name="Griffiths-Jones S."/>
            <person name="Gross S."/>
            <person name="Guigo R."/>
            <person name="Gustafson E.A."/>
            <person name="Haerty W."/>
            <person name="Hahn M.W."/>
            <person name="Halligan D.L."/>
            <person name="Halpern A.L."/>
            <person name="Halter G.M."/>
            <person name="Han M.V."/>
            <person name="Heger A."/>
            <person name="Hillier L."/>
            <person name="Hinrichs A.S."/>
            <person name="Holmes I."/>
            <person name="Hoskins R.A."/>
            <person name="Hubisz M.J."/>
            <person name="Hultmark D."/>
            <person name="Huntley M.A."/>
            <person name="Jaffe D.B."/>
            <person name="Jagadeeshan S."/>
            <person name="Jeck W.R."/>
            <person name="Johnson J."/>
            <person name="Jones C.D."/>
            <person name="Jordan W.C."/>
            <person name="Karpen G.H."/>
            <person name="Kataoka E."/>
            <person name="Keightley P.D."/>
            <person name="Kheradpour P."/>
            <person name="Kirkness E.F."/>
            <person name="Koerich L.B."/>
            <person name="Kristiansen K."/>
            <person name="Kudrna D."/>
            <person name="Kulathinal R.J."/>
            <person name="Kumar S."/>
            <person name="Kwok R."/>
            <person name="Lander E."/>
            <person name="Langley C.H."/>
            <person name="Lapoint R."/>
            <person name="Lazzaro B.P."/>
            <person name="Lee S.J."/>
            <person name="Levesque L."/>
            <person name="Li R."/>
            <person name="Lin C.F."/>
            <person name="Lin M.F."/>
            <person name="Lindblad-Toh K."/>
            <person name="Llopart A."/>
            <person name="Long M."/>
            <person name="Low L."/>
            <person name="Lozovsky E."/>
            <person name="Lu J."/>
            <person name="Luo M."/>
            <person name="Machado C.A."/>
            <person name="Makalowski W."/>
            <person name="Marzo M."/>
            <person name="Matsuda M."/>
            <person name="Matzkin L."/>
            <person name="McAllister B."/>
            <person name="McBride C.S."/>
            <person name="McKernan B."/>
            <person name="McKernan K."/>
            <person name="Mendez-Lago M."/>
            <person name="Minx P."/>
            <person name="Mollenhauer M.U."/>
            <person name="Montooth K."/>
            <person name="Mount S.M."/>
            <person name="Mu X."/>
            <person name="Myers E."/>
            <person name="Negre B."/>
            <person name="Newfeld S."/>
            <person name="Nielsen R."/>
            <person name="Noor M.A."/>
            <person name="O'Grady P."/>
            <person name="Pachter L."/>
            <person name="Papaceit M."/>
            <person name="Parisi M.J."/>
            <person name="Parisi M."/>
            <person name="Parts L."/>
            <person name="Pedersen J.S."/>
            <person name="Pesole G."/>
            <person name="Phillippy A.M."/>
            <person name="Ponting C.P."/>
            <person name="Pop M."/>
            <person name="Porcelli D."/>
            <person name="Powell J.R."/>
            <person name="Prohaska S."/>
            <person name="Pruitt K."/>
            <person name="Puig M."/>
            <person name="Quesneville H."/>
            <person name="Ram K.R."/>
            <person name="Rand D."/>
            <person name="Rasmussen M.D."/>
            <person name="Reed L.K."/>
            <person name="Reenan R."/>
            <person name="Reily A."/>
            <person name="Remington K.A."/>
            <person name="Rieger T.T."/>
            <person name="Ritchie M.G."/>
            <person name="Robin C."/>
            <person name="Rogers Y.H."/>
            <person name="Rohde C."/>
            <person name="Rozas J."/>
            <person name="Rubenfield M.J."/>
            <person name="Ruiz A."/>
            <person name="Russo S."/>
            <person name="Salzberg S.L."/>
            <person name="Sanchez-Gracia A."/>
            <person name="Saranga D.J."/>
            <person name="Sato H."/>
            <person name="Schaeffer S.W."/>
            <person name="Schatz M.C."/>
            <person name="Schlenke T."/>
            <person name="Schwartz R."/>
            <person name="Segarra C."/>
            <person name="Singh R.S."/>
            <person name="Sirot L."/>
            <person name="Sirota M."/>
            <person name="Sisneros N.B."/>
            <person name="Smith C.D."/>
            <person name="Smith T.F."/>
            <person name="Spieth J."/>
            <person name="Stage D.E."/>
            <person name="Stark A."/>
            <person name="Stephan W."/>
            <person name="Strausberg R.L."/>
            <person name="Strempel S."/>
            <person name="Sturgill D."/>
            <person name="Sutton G."/>
            <person name="Sutton G.G."/>
            <person name="Tao W."/>
            <person name="Teichmann S."/>
            <person name="Tobari Y.N."/>
            <person name="Tomimura Y."/>
            <person name="Tsolas J.M."/>
            <person name="Valente V.L."/>
            <person name="Venter E."/>
            <person name="Venter J.C."/>
            <person name="Vicario S."/>
            <person name="Vieira F.G."/>
            <person name="Vilella A.J."/>
            <person name="Villasante A."/>
            <person name="Walenz B."/>
            <person name="Wang J."/>
            <person name="Wasserman M."/>
            <person name="Watts T."/>
            <person name="Wilson D."/>
            <person name="Wilson R.K."/>
            <person name="Wing R.A."/>
            <person name="Wolfner M.F."/>
            <person name="Wong A."/>
            <person name="Wong G.K."/>
            <person name="Wu C.I."/>
            <person name="Wu G."/>
            <person name="Yamamoto D."/>
            <person name="Yang H.P."/>
            <person name="Yang S.P."/>
            <person name="Yorke J.A."/>
            <person name="Yoshida K."/>
            <person name="Zdobnov E."/>
            <person name="Zhang P."/>
            <person name="Zhang Y."/>
            <person name="Zimin A.V."/>
            <person name="Baldwin J."/>
            <person name="Abdouelleil A."/>
            <person name="Abdulkadir J."/>
            <person name="Abebe A."/>
            <person name="Abera B."/>
            <person name="Abreu J."/>
            <person name="Acer S.C."/>
            <person name="Aftuck L."/>
            <person name="Alexander A."/>
            <person name="An P."/>
            <person name="Anderson E."/>
            <person name="Anderson S."/>
            <person name="Arachi H."/>
            <person name="Azer M."/>
            <person name="Bachantsang P."/>
            <person name="Barry A."/>
            <person name="Bayul T."/>
            <person name="Berlin A."/>
            <person name="Bessette D."/>
            <person name="Bloom T."/>
            <person name="Blye J."/>
            <person name="Boguslavskiy L."/>
            <person name="Bonnet C."/>
            <person name="Boukhgalter B."/>
            <person name="Bourzgui I."/>
            <person name="Brown A."/>
            <person name="Cahill P."/>
            <person name="Channer S."/>
            <person name="Cheshatsang Y."/>
            <person name="Chuda L."/>
            <person name="Citroen M."/>
            <person name="Collymore A."/>
            <person name="Cooke P."/>
            <person name="Costello M."/>
            <person name="D'Aco K."/>
            <person name="Daza R."/>
            <person name="De Haan G."/>
            <person name="DeGray S."/>
            <person name="DeMaso C."/>
            <person name="Dhargay N."/>
            <person name="Dooley K."/>
            <person name="Dooley E."/>
            <person name="Doricent M."/>
            <person name="Dorje P."/>
            <person name="Dorjee K."/>
            <person name="Dupes A."/>
            <person name="Elong R."/>
            <person name="Falk J."/>
            <person name="Farina A."/>
            <person name="Faro S."/>
            <person name="Ferguson D."/>
            <person name="Fisher S."/>
            <person name="Foley C.D."/>
            <person name="Franke A."/>
            <person name="Friedrich D."/>
            <person name="Gadbois L."/>
            <person name="Gearin G."/>
            <person name="Gearin C.R."/>
            <person name="Giannoukos G."/>
            <person name="Goode T."/>
            <person name="Graham J."/>
            <person name="Grandbois E."/>
            <person name="Grewal S."/>
            <person name="Gyaltsen K."/>
            <person name="Hafez N."/>
            <person name="Hagos B."/>
            <person name="Hall J."/>
            <person name="Henson C."/>
            <person name="Hollinger A."/>
            <person name="Honan T."/>
            <person name="Huard M.D."/>
            <person name="Hughes L."/>
            <person name="Hurhula B."/>
            <person name="Husby M.E."/>
            <person name="Kamat A."/>
            <person name="Kanga B."/>
            <person name="Kashin S."/>
            <person name="Khazanovich D."/>
            <person name="Kisner P."/>
            <person name="Lance K."/>
            <person name="Lara M."/>
            <person name="Lee W."/>
            <person name="Lennon N."/>
            <person name="Letendre F."/>
            <person name="LeVine R."/>
            <person name="Lipovsky A."/>
            <person name="Liu X."/>
            <person name="Liu J."/>
            <person name="Liu S."/>
            <person name="Lokyitsang T."/>
            <person name="Lokyitsang Y."/>
            <person name="Lubonja R."/>
            <person name="Lui A."/>
            <person name="MacDonald P."/>
            <person name="Magnisalis V."/>
            <person name="Maru K."/>
            <person name="Matthews C."/>
            <person name="McCusker W."/>
            <person name="McDonough S."/>
            <person name="Mehta T."/>
            <person name="Meldrim J."/>
            <person name="Meneus L."/>
            <person name="Mihai O."/>
            <person name="Mihalev A."/>
            <person name="Mihova T."/>
            <person name="Mittelman R."/>
            <person name="Mlenga V."/>
            <person name="Montmayeur A."/>
            <person name="Mulrain L."/>
            <person name="Navidi A."/>
            <person name="Naylor J."/>
            <person name="Negash T."/>
            <person name="Nguyen T."/>
            <person name="Nguyen N."/>
            <person name="Nicol R."/>
            <person name="Norbu C."/>
            <person name="Norbu N."/>
            <person name="Novod N."/>
            <person name="O'Neill B."/>
            <person name="Osman S."/>
            <person name="Markiewicz E."/>
            <person name="Oyono O.L."/>
            <person name="Patti C."/>
            <person name="Phunkhang P."/>
            <person name="Pierre F."/>
            <person name="Priest M."/>
            <person name="Raghuraman S."/>
            <person name="Rege F."/>
            <person name="Reyes R."/>
            <person name="Rise C."/>
            <person name="Rogov P."/>
            <person name="Ross K."/>
            <person name="Ryan E."/>
            <person name="Settipalli S."/>
            <person name="Shea T."/>
            <person name="Sherpa N."/>
            <person name="Shi L."/>
            <person name="Shih D."/>
            <person name="Sparrow T."/>
            <person name="Spaulding J."/>
            <person name="Stalker J."/>
            <person name="Stange-Thomann N."/>
            <person name="Stavropoulos S."/>
            <person name="Stone C."/>
            <person name="Strader C."/>
            <person name="Tesfaye S."/>
            <person name="Thomson T."/>
            <person name="Thoulutsang Y."/>
            <person name="Thoulutsang D."/>
            <person name="Topham K."/>
            <person name="Topping I."/>
            <person name="Tsamla T."/>
            <person name="Vassiliev H."/>
            <person name="Vo A."/>
            <person name="Wangchuk T."/>
            <person name="Wangdi T."/>
            <person name="Weiand M."/>
            <person name="Wilkinson J."/>
            <person name="Wilson A."/>
            <person name="Yadav S."/>
            <person name="Young G."/>
            <person name="Yu Q."/>
            <person name="Zembek L."/>
            <person name="Zhong D."/>
            <person name="Zimmer A."/>
            <person name="Zwirko Z."/>
            <person name="Jaffe D.B."/>
            <person name="Alvarez P."/>
            <person name="Brockman W."/>
            <person name="Butler J."/>
            <person name="Chin C."/>
            <person name="Gnerre S."/>
            <person name="Grabherr M."/>
            <person name="Kleber M."/>
            <person name="Mauceli E."/>
            <person name="MacCallum I."/>
        </authorList>
    </citation>
    <scope>NUCLEOTIDE SEQUENCE [LARGE SCALE GENOMIC DNA]</scope>
    <source>
        <strain evidence="4">Tucson 15010-1051.87</strain>
    </source>
</reference>
<evidence type="ECO:0000313" key="3">
    <source>
        <dbReference type="EMBL" id="EDW66374.2"/>
    </source>
</evidence>
<dbReference type="GO" id="GO:0051493">
    <property type="term" value="P:regulation of cytoskeleton organization"/>
    <property type="evidence" value="ECO:0007669"/>
    <property type="project" value="TreeGrafter"/>
</dbReference>
<dbReference type="InterPro" id="IPR036872">
    <property type="entry name" value="CH_dom_sf"/>
</dbReference>
<dbReference type="OrthoDB" id="193300at2759"/>
<dbReference type="InterPro" id="IPR052111">
    <property type="entry name" value="Spermatogenesis_Ciliary_MAP"/>
</dbReference>
<feature type="compositionally biased region" description="Basic and acidic residues" evidence="1">
    <location>
        <begin position="122"/>
        <end position="131"/>
    </location>
</feature>